<evidence type="ECO:0000313" key="2">
    <source>
        <dbReference type="Proteomes" id="UP000198788"/>
    </source>
</evidence>
<proteinExistence type="predicted"/>
<dbReference type="STRING" id="871741.SAMN05192570_0098"/>
<keyword evidence="2" id="KW-1185">Reference proteome</keyword>
<sequence>MLTLGDLMARARSAAPVLEGWLDEAAPDLAMSVRSAAAARGESPAAFARAALVEFDRYAGPEAWTRLTGRLHAAGDPGLACLEEMVRWRLSTAPALPMEDAR</sequence>
<protein>
    <submittedName>
        <fullName evidence="1">Uncharacterized protein</fullName>
    </submittedName>
</protein>
<dbReference type="AlphaFoldDB" id="A0A1I6TIS5"/>
<accession>A0A1I6TIS5</accession>
<gene>
    <name evidence="1" type="ORF">SAMN05192570_0098</name>
</gene>
<name>A0A1I6TIS5_9CAUL</name>
<reference evidence="2" key="1">
    <citation type="submission" date="2016-10" db="EMBL/GenBank/DDBJ databases">
        <authorList>
            <person name="Varghese N."/>
            <person name="Submissions S."/>
        </authorList>
    </citation>
    <scope>NUCLEOTIDE SEQUENCE [LARGE SCALE GENOMIC DNA]</scope>
    <source>
        <strain evidence="2">CGMCC 1.10683</strain>
    </source>
</reference>
<dbReference type="EMBL" id="FOZV01000010">
    <property type="protein sequence ID" value="SFS89038.1"/>
    <property type="molecule type" value="Genomic_DNA"/>
</dbReference>
<dbReference type="Proteomes" id="UP000198788">
    <property type="component" value="Unassembled WGS sequence"/>
</dbReference>
<evidence type="ECO:0000313" key="1">
    <source>
        <dbReference type="EMBL" id="SFS89038.1"/>
    </source>
</evidence>
<organism evidence="1 2">
    <name type="scientific">Brevundimonas viscosa</name>
    <dbReference type="NCBI Taxonomy" id="871741"/>
    <lineage>
        <taxon>Bacteria</taxon>
        <taxon>Pseudomonadati</taxon>
        <taxon>Pseudomonadota</taxon>
        <taxon>Alphaproteobacteria</taxon>
        <taxon>Caulobacterales</taxon>
        <taxon>Caulobacteraceae</taxon>
        <taxon>Brevundimonas</taxon>
    </lineage>
</organism>